<evidence type="ECO:0000259" key="2">
    <source>
        <dbReference type="Pfam" id="PF13883"/>
    </source>
</evidence>
<keyword evidence="1" id="KW-0732">Signal</keyword>
<evidence type="ECO:0000313" key="3">
    <source>
        <dbReference type="EMBL" id="CAK9210438.1"/>
    </source>
</evidence>
<sequence>MSMNWMVLLLCLVLVLVQGLERRGGLVAAVTLRTRERRPDPSDGAGMARWLVSQNDWGVLSTISIHLGGSPWGNIASFSDGELGNSTGTPFFYLSKLDPTPNDLERDPRCSFSLSEAPIGTCGSTDVENPTCARLTLTGKLMIMQVIQVTSADELDLAAQAMFSKHPEMQGWPKGHKFRFYKFIILDIFLIDYYGGAVPLTVDEYYKSSKQTLHTL</sequence>
<dbReference type="Proteomes" id="UP001497512">
    <property type="component" value="Chromosome 18"/>
</dbReference>
<gene>
    <name evidence="3" type="ORF">CSSPTR1EN2_LOCUS10160</name>
</gene>
<dbReference type="Gene3D" id="2.30.110.10">
    <property type="entry name" value="Electron Transport, Fmn-binding Protein, Chain A"/>
    <property type="match status" value="1"/>
</dbReference>
<feature type="domain" description="CREG-like beta-barrel" evidence="2">
    <location>
        <begin position="39"/>
        <end position="207"/>
    </location>
</feature>
<dbReference type="InterPro" id="IPR055343">
    <property type="entry name" value="CREG_beta-barrel"/>
</dbReference>
<feature type="chain" id="PRO_5047003795" description="CREG-like beta-barrel domain-containing protein" evidence="1">
    <location>
        <begin position="20"/>
        <end position="216"/>
    </location>
</feature>
<evidence type="ECO:0000313" key="4">
    <source>
        <dbReference type="Proteomes" id="UP001497512"/>
    </source>
</evidence>
<accession>A0ABP0U140</accession>
<evidence type="ECO:0000256" key="1">
    <source>
        <dbReference type="SAM" id="SignalP"/>
    </source>
</evidence>
<dbReference type="EMBL" id="OZ019910">
    <property type="protein sequence ID" value="CAK9210438.1"/>
    <property type="molecule type" value="Genomic_DNA"/>
</dbReference>
<protein>
    <recommendedName>
        <fullName evidence="2">CREG-like beta-barrel domain-containing protein</fullName>
    </recommendedName>
</protein>
<dbReference type="SUPFAM" id="SSF50475">
    <property type="entry name" value="FMN-binding split barrel"/>
    <property type="match status" value="1"/>
</dbReference>
<organism evidence="3 4">
    <name type="scientific">Sphagnum troendelagicum</name>
    <dbReference type="NCBI Taxonomy" id="128251"/>
    <lineage>
        <taxon>Eukaryota</taxon>
        <taxon>Viridiplantae</taxon>
        <taxon>Streptophyta</taxon>
        <taxon>Embryophyta</taxon>
        <taxon>Bryophyta</taxon>
        <taxon>Sphagnophytina</taxon>
        <taxon>Sphagnopsida</taxon>
        <taxon>Sphagnales</taxon>
        <taxon>Sphagnaceae</taxon>
        <taxon>Sphagnum</taxon>
    </lineage>
</organism>
<proteinExistence type="predicted"/>
<name>A0ABP0U140_9BRYO</name>
<dbReference type="Pfam" id="PF13883">
    <property type="entry name" value="CREG_beta-barrel"/>
    <property type="match status" value="1"/>
</dbReference>
<dbReference type="InterPro" id="IPR012349">
    <property type="entry name" value="Split_barrel_FMN-bd"/>
</dbReference>
<feature type="signal peptide" evidence="1">
    <location>
        <begin position="1"/>
        <end position="19"/>
    </location>
</feature>
<dbReference type="PANTHER" id="PTHR13343">
    <property type="entry name" value="CREG1 PROTEIN"/>
    <property type="match status" value="1"/>
</dbReference>
<keyword evidence="4" id="KW-1185">Reference proteome</keyword>
<reference evidence="3" key="1">
    <citation type="submission" date="2024-02" db="EMBL/GenBank/DDBJ databases">
        <authorList>
            <consortium name="ELIXIR-Norway"/>
            <consortium name="Elixir Norway"/>
        </authorList>
    </citation>
    <scope>NUCLEOTIDE SEQUENCE</scope>
</reference>
<dbReference type="PANTHER" id="PTHR13343:SF17">
    <property type="entry name" value="CELLULAR REPRESSOR OF E1A-STIMULATED GENES, ISOFORM A"/>
    <property type="match status" value="1"/>
</dbReference>